<organism evidence="1 2">
    <name type="scientific">Thermoflexibacter ruber</name>
    <dbReference type="NCBI Taxonomy" id="1003"/>
    <lineage>
        <taxon>Bacteria</taxon>
        <taxon>Pseudomonadati</taxon>
        <taxon>Bacteroidota</taxon>
        <taxon>Cytophagia</taxon>
        <taxon>Cytophagales</taxon>
        <taxon>Thermoflexibacteraceae</taxon>
        <taxon>Thermoflexibacter</taxon>
    </lineage>
</organism>
<dbReference type="EMBL" id="FONY01000068">
    <property type="protein sequence ID" value="SFF58339.1"/>
    <property type="molecule type" value="Genomic_DNA"/>
</dbReference>
<accession>A0A1I2JVY6</accession>
<name>A0A1I2JVY6_9BACT</name>
<proteinExistence type="predicted"/>
<dbReference type="AlphaFoldDB" id="A0A1I2JVY6"/>
<evidence type="ECO:0000313" key="1">
    <source>
        <dbReference type="EMBL" id="SFF58339.1"/>
    </source>
</evidence>
<gene>
    <name evidence="1" type="ORF">SAMN04488541_10684</name>
</gene>
<reference evidence="1 2" key="1">
    <citation type="submission" date="2016-10" db="EMBL/GenBank/DDBJ databases">
        <authorList>
            <person name="de Groot N.N."/>
        </authorList>
    </citation>
    <scope>NUCLEOTIDE SEQUENCE [LARGE SCALE GENOMIC DNA]</scope>
    <source>
        <strain>GEY</strain>
        <strain evidence="2">DSM 9560</strain>
    </source>
</reference>
<dbReference type="Proteomes" id="UP000199513">
    <property type="component" value="Unassembled WGS sequence"/>
</dbReference>
<evidence type="ECO:0000313" key="2">
    <source>
        <dbReference type="Proteomes" id="UP000199513"/>
    </source>
</evidence>
<protein>
    <submittedName>
        <fullName evidence="1">Uncharacterized protein</fullName>
    </submittedName>
</protein>
<dbReference type="STRING" id="1003.SAMN04488541_10684"/>
<sequence length="43" mass="5130">MEMIKVKKRKRKLKTFTNQDKVQILLKIAFLSTTYPAPKVCYK</sequence>
<keyword evidence="2" id="KW-1185">Reference proteome</keyword>